<dbReference type="AlphaFoldDB" id="A0A819G5T5"/>
<dbReference type="EMBL" id="CAJOBG010000964">
    <property type="protein sequence ID" value="CAF3878063.1"/>
    <property type="molecule type" value="Genomic_DNA"/>
</dbReference>
<dbReference type="EMBL" id="CAJNRG010013137">
    <property type="protein sequence ID" value="CAF2145807.1"/>
    <property type="molecule type" value="Genomic_DNA"/>
</dbReference>
<dbReference type="EMBL" id="CAJOBF010002735">
    <property type="protein sequence ID" value="CAF4053112.1"/>
    <property type="molecule type" value="Genomic_DNA"/>
</dbReference>
<gene>
    <name evidence="4" type="ORF">OVN521_LOCUS8308</name>
    <name evidence="5" type="ORF">UXM345_LOCUS19357</name>
    <name evidence="3" type="ORF">WKI299_LOCUS31595</name>
    <name evidence="2" type="ORF">XDN619_LOCUS27645</name>
</gene>
<sequence length="180" mass="20475">MAANSSDGIDPSEFYINSDQADHSQFELADVDNVKSGKLAVILKSVNIFKHLDDNKLLDVADSFTVQNFQSGAHIVKLGKKANCFFFILLNGVAGVHQTRKNDQTLHEIFTLRRLDYVGAVDIFFNREYSSTVKAKMFLSCTNMNHVMFDRLIKPILEDIQSKAEEYKTFMNLCLKKRTI</sequence>
<keyword evidence="6" id="KW-1185">Reference proteome</keyword>
<dbReference type="Proteomes" id="UP000663856">
    <property type="component" value="Unassembled WGS sequence"/>
</dbReference>
<dbReference type="Gene3D" id="2.60.120.10">
    <property type="entry name" value="Jelly Rolls"/>
    <property type="match status" value="1"/>
</dbReference>
<dbReference type="InterPro" id="IPR000595">
    <property type="entry name" value="cNMP-bd_dom"/>
</dbReference>
<evidence type="ECO:0000313" key="2">
    <source>
        <dbReference type="EMBL" id="CAF2145807.1"/>
    </source>
</evidence>
<organism evidence="4 6">
    <name type="scientific">Rotaria magnacalcarata</name>
    <dbReference type="NCBI Taxonomy" id="392030"/>
    <lineage>
        <taxon>Eukaryota</taxon>
        <taxon>Metazoa</taxon>
        <taxon>Spiralia</taxon>
        <taxon>Gnathifera</taxon>
        <taxon>Rotifera</taxon>
        <taxon>Eurotatoria</taxon>
        <taxon>Bdelloidea</taxon>
        <taxon>Philodinida</taxon>
        <taxon>Philodinidae</taxon>
        <taxon>Rotaria</taxon>
    </lineage>
</organism>
<dbReference type="SUPFAM" id="SSF51206">
    <property type="entry name" value="cAMP-binding domain-like"/>
    <property type="match status" value="1"/>
</dbReference>
<evidence type="ECO:0000259" key="1">
    <source>
        <dbReference type="PROSITE" id="PS50042"/>
    </source>
</evidence>
<reference evidence="4" key="1">
    <citation type="submission" date="2021-02" db="EMBL/GenBank/DDBJ databases">
        <authorList>
            <person name="Nowell W R."/>
        </authorList>
    </citation>
    <scope>NUCLEOTIDE SEQUENCE</scope>
</reference>
<dbReference type="CDD" id="cd00038">
    <property type="entry name" value="CAP_ED"/>
    <property type="match status" value="1"/>
</dbReference>
<dbReference type="Proteomes" id="UP000663887">
    <property type="component" value="Unassembled WGS sequence"/>
</dbReference>
<evidence type="ECO:0000313" key="6">
    <source>
        <dbReference type="Proteomes" id="UP000663866"/>
    </source>
</evidence>
<protein>
    <recommendedName>
        <fullName evidence="1">Cyclic nucleotide-binding domain-containing protein</fullName>
    </recommendedName>
</protein>
<dbReference type="Proteomes" id="UP000663842">
    <property type="component" value="Unassembled WGS sequence"/>
</dbReference>
<proteinExistence type="predicted"/>
<dbReference type="InterPro" id="IPR014710">
    <property type="entry name" value="RmlC-like_jellyroll"/>
</dbReference>
<accession>A0A819G5T5</accession>
<evidence type="ECO:0000313" key="5">
    <source>
        <dbReference type="EMBL" id="CAF4053112.1"/>
    </source>
</evidence>
<dbReference type="PROSITE" id="PS50042">
    <property type="entry name" value="CNMP_BINDING_3"/>
    <property type="match status" value="1"/>
</dbReference>
<dbReference type="Proteomes" id="UP000663866">
    <property type="component" value="Unassembled WGS sequence"/>
</dbReference>
<name>A0A819G5T5_9BILA</name>
<feature type="domain" description="Cyclic nucleotide-binding" evidence="1">
    <location>
        <begin position="48"/>
        <end position="170"/>
    </location>
</feature>
<dbReference type="InterPro" id="IPR018490">
    <property type="entry name" value="cNMP-bd_dom_sf"/>
</dbReference>
<evidence type="ECO:0000313" key="3">
    <source>
        <dbReference type="EMBL" id="CAF2157149.1"/>
    </source>
</evidence>
<evidence type="ECO:0000313" key="4">
    <source>
        <dbReference type="EMBL" id="CAF3878063.1"/>
    </source>
</evidence>
<comment type="caution">
    <text evidence="4">The sequence shown here is derived from an EMBL/GenBank/DDBJ whole genome shotgun (WGS) entry which is preliminary data.</text>
</comment>
<dbReference type="Pfam" id="PF00027">
    <property type="entry name" value="cNMP_binding"/>
    <property type="match status" value="1"/>
</dbReference>
<dbReference type="EMBL" id="CAJNRF010014468">
    <property type="protein sequence ID" value="CAF2157149.1"/>
    <property type="molecule type" value="Genomic_DNA"/>
</dbReference>